<dbReference type="EMBL" id="CP001939">
    <property type="protein sequence ID" value="ADG91115.1"/>
    <property type="molecule type" value="Genomic_DNA"/>
</dbReference>
<dbReference type="AlphaFoldDB" id="D5U1W5"/>
<dbReference type="KEGG" id="tag:Tagg_0842"/>
<dbReference type="OrthoDB" id="380230at2157"/>
<reference evidence="1 2" key="1">
    <citation type="journal article" date="2010" name="Stand. Genomic Sci.">
        <title>Complete genome sequence of Thermosphaera aggregans type strain (M11TL).</title>
        <authorList>
            <person name="Spring S."/>
            <person name="Rachel R."/>
            <person name="Lapidus A."/>
            <person name="Davenport K."/>
            <person name="Tice H."/>
            <person name="Copeland A."/>
            <person name="Cheng J.F."/>
            <person name="Lucas S."/>
            <person name="Chen F."/>
            <person name="Nolan M."/>
            <person name="Bruce D."/>
            <person name="Goodwin L."/>
            <person name="Pitluck S."/>
            <person name="Ivanova N."/>
            <person name="Mavromatis K."/>
            <person name="Ovchinnikova G."/>
            <person name="Pati A."/>
            <person name="Chen A."/>
            <person name="Palaniappan K."/>
            <person name="Land M."/>
            <person name="Hauser L."/>
            <person name="Chang Y.J."/>
            <person name="Jeffries C.C."/>
            <person name="Brettin T."/>
            <person name="Detter J.C."/>
            <person name="Tapia R."/>
            <person name="Han C."/>
            <person name="Heimerl T."/>
            <person name="Weikl F."/>
            <person name="Brambilla E."/>
            <person name="Goker M."/>
            <person name="Bristow J."/>
            <person name="Eisen J.A."/>
            <person name="Markowitz V."/>
            <person name="Hugenholtz P."/>
            <person name="Kyrpides N.C."/>
            <person name="Klenk H.P."/>
        </authorList>
    </citation>
    <scope>NUCLEOTIDE SEQUENCE [LARGE SCALE GENOMIC DNA]</scope>
    <source>
        <strain evidence="2">DSM 11486 / M11TL</strain>
    </source>
</reference>
<dbReference type="GeneID" id="55637845"/>
<protein>
    <submittedName>
        <fullName evidence="1">Uncharacterized protein</fullName>
    </submittedName>
</protein>
<dbReference type="RefSeq" id="WP_013129708.1">
    <property type="nucleotide sequence ID" value="NC_014160.1"/>
</dbReference>
<reference key="3">
    <citation type="submission" date="2010-02" db="EMBL/GenBank/DDBJ databases">
        <title>Complete genome sequence of Thermosphaera aggregans type strain (M11TL).</title>
        <authorList>
            <consortium name="US DOE Joint Genome Institute (JGI-PGF)"/>
            <person name="Spring S."/>
            <person name="Lapidus A."/>
            <person name="Munk C."/>
            <person name="Schroeder M."/>
            <person name="Glavina Del Rio T."/>
            <person name="Tice H."/>
            <person name="Copeland A."/>
            <person name="Cheng J.-F."/>
            <person name="Lucas S."/>
            <person name="Chen F."/>
            <person name="Nolan M."/>
            <person name="Bruce D."/>
            <person name="Goodwin L."/>
            <person name="Pitluck S."/>
            <person name="Ivanova N."/>
            <person name="Mavromatis K."/>
            <person name="Ovchinnikova G."/>
            <person name="Pati A."/>
            <person name="Chen A."/>
            <person name="Palaniappan K."/>
            <person name="Land M."/>
            <person name="Hauser L."/>
            <person name="Chang Y.-J."/>
            <person name="Jeffries C.C."/>
            <person name="Brettin T."/>
            <person name="Detter J.C."/>
            <person name="Tapia R."/>
            <person name="Han C."/>
            <person name="Chain P."/>
            <person name="Heimerl T."/>
            <person name="Weik F."/>
            <person name="Goker M."/>
            <person name="Rachel R."/>
            <person name="Bristow J."/>
            <person name="Eisen J.A."/>
            <person name="Markowitz V."/>
            <person name="Hugenholtz P."/>
            <person name="Kyrpides N.C."/>
            <person name="Klenk H.-P."/>
        </authorList>
    </citation>
    <scope>NUCLEOTIDE SEQUENCE</scope>
    <source>
        <strain>DSM 11486</strain>
    </source>
</reference>
<gene>
    <name evidence="1" type="ordered locus">Tagg_0842</name>
</gene>
<evidence type="ECO:0000313" key="1">
    <source>
        <dbReference type="EMBL" id="ADG91115.1"/>
    </source>
</evidence>
<dbReference type="HOGENOM" id="CLU_3057321_0_0_2"/>
<name>D5U1W5_THEAM</name>
<proteinExistence type="predicted"/>
<reference evidence="2" key="2">
    <citation type="journal article" date="2010" name="Stand. Genomic Sci.">
        <title>Complete genome sequence of Thermosphaera aggregans type strain (M11TLT).</title>
        <authorList>
            <person name="Spring S."/>
            <person name="Rachel R."/>
            <person name="Lapidus A."/>
            <person name="Davenport K."/>
            <person name="Tice H."/>
            <person name="Copeland A."/>
            <person name="Cheng J.-F."/>
            <person name="Lucas S."/>
            <person name="Chen F."/>
            <person name="Nolan M."/>
            <person name="Bruce D."/>
            <person name="Goodwin L."/>
            <person name="Pitluck S."/>
            <person name="Ivanova N."/>
            <person name="Mavromatis K."/>
            <person name="Ovchinnikova G."/>
            <person name="Pati A."/>
            <person name="Chen A."/>
            <person name="Palaniappan K."/>
            <person name="Land M."/>
            <person name="Hauser L."/>
            <person name="Chang Y.-J."/>
            <person name="Jeffries C.C."/>
            <person name="Brettin T."/>
            <person name="Detter J.C."/>
            <person name="Tapia R."/>
            <person name="Han C."/>
            <person name="Heimerl T."/>
            <person name="Weikl F."/>
            <person name="Brambilla E."/>
            <person name="Goker M."/>
            <person name="Bristow J."/>
            <person name="Eisen J.A."/>
            <person name="Markowitz V."/>
            <person name="Hugenholtz P."/>
            <person name="Kyrpides N.C."/>
            <person name="Klenk H.-P."/>
        </authorList>
    </citation>
    <scope>NUCLEOTIDE SEQUENCE [LARGE SCALE GENOMIC DNA]</scope>
    <source>
        <strain evidence="2">DSM 11486 / M11TL</strain>
    </source>
</reference>
<keyword evidence="2" id="KW-1185">Reference proteome</keyword>
<accession>D5U1W5</accession>
<dbReference type="Proteomes" id="UP000002376">
    <property type="component" value="Chromosome"/>
</dbReference>
<dbReference type="PROSITE" id="PS51257">
    <property type="entry name" value="PROKAR_LIPOPROTEIN"/>
    <property type="match status" value="1"/>
</dbReference>
<evidence type="ECO:0000313" key="2">
    <source>
        <dbReference type="Proteomes" id="UP000002376"/>
    </source>
</evidence>
<organism evidence="1 2">
    <name type="scientific">Thermosphaera aggregans (strain DSM 11486 / M11TL)</name>
    <dbReference type="NCBI Taxonomy" id="633148"/>
    <lineage>
        <taxon>Archaea</taxon>
        <taxon>Thermoproteota</taxon>
        <taxon>Thermoprotei</taxon>
        <taxon>Desulfurococcales</taxon>
        <taxon>Desulfurococcaceae</taxon>
        <taxon>Thermosphaera</taxon>
    </lineage>
</organism>
<sequence length="53" mass="5800">MRKPGCILATLSLFLAIACLINGETVYALLIASTTIALELVSRWAGLEDYRED</sequence>